<dbReference type="InterPro" id="IPR013087">
    <property type="entry name" value="Znf_C2H2_type"/>
</dbReference>
<feature type="domain" description="C2H2-type" evidence="10">
    <location>
        <begin position="118"/>
        <end position="145"/>
    </location>
</feature>
<keyword evidence="7" id="KW-0238">DNA-binding</keyword>
<accession>A0A8D9B2E2</accession>
<reference evidence="11" key="1">
    <citation type="submission" date="2021-05" db="EMBL/GenBank/DDBJ databases">
        <authorList>
            <person name="Alioto T."/>
            <person name="Alioto T."/>
            <person name="Gomez Garrido J."/>
        </authorList>
    </citation>
    <scope>NUCLEOTIDE SEQUENCE</scope>
</reference>
<dbReference type="PANTHER" id="PTHR24392:SF56">
    <property type="entry name" value="ZINC FINGER PROTEIN 510"/>
    <property type="match status" value="1"/>
</dbReference>
<evidence type="ECO:0000256" key="6">
    <source>
        <dbReference type="ARBA" id="ARBA00022833"/>
    </source>
</evidence>
<name>A0A8D9B2E2_9HEMI</name>
<evidence type="ECO:0000256" key="3">
    <source>
        <dbReference type="ARBA" id="ARBA00022723"/>
    </source>
</evidence>
<protein>
    <submittedName>
        <fullName evidence="11">Zinc finger protein 135</fullName>
    </submittedName>
</protein>
<dbReference type="PROSITE" id="PS50157">
    <property type="entry name" value="ZINC_FINGER_C2H2_2"/>
    <property type="match status" value="3"/>
</dbReference>
<comment type="similarity">
    <text evidence="2">Belongs to the hunchback C2H2-type zinc-finger protein family.</text>
</comment>
<dbReference type="InterPro" id="IPR056438">
    <property type="entry name" value="Znf-C2H2_CTCF"/>
</dbReference>
<evidence type="ECO:0000256" key="9">
    <source>
        <dbReference type="PROSITE-ProRule" id="PRU00042"/>
    </source>
</evidence>
<keyword evidence="5 9" id="KW-0863">Zinc-finger</keyword>
<dbReference type="SMART" id="SM00355">
    <property type="entry name" value="ZnF_C2H2"/>
    <property type="match status" value="5"/>
</dbReference>
<sequence length="174" mass="19960">MCPYVSESAADMLKHVKTHFEKQPFSCEFCTFGAKTKSALEHHVDTIHLGINTLCIHCKQYESNPFNKSATLEHCASCPGSKRPDASYAYTCYTCDYHTPSRKYMRTHLNTHDGVKPYACTMCVYTARRKLHLDEHMRRHTGEKPHVCGQCGYACAQSSQLMQHMKKIHRIQDL</sequence>
<dbReference type="GO" id="GO:0010468">
    <property type="term" value="P:regulation of gene expression"/>
    <property type="evidence" value="ECO:0007669"/>
    <property type="project" value="UniProtKB-ARBA"/>
</dbReference>
<keyword evidence="6" id="KW-0862">Zinc</keyword>
<dbReference type="GO" id="GO:0005634">
    <property type="term" value="C:nucleus"/>
    <property type="evidence" value="ECO:0007669"/>
    <property type="project" value="UniProtKB-SubCell"/>
</dbReference>
<dbReference type="PANTHER" id="PTHR24392">
    <property type="entry name" value="ZINC FINGER PROTEIN"/>
    <property type="match status" value="1"/>
</dbReference>
<dbReference type="GO" id="GO:0003677">
    <property type="term" value="F:DNA binding"/>
    <property type="evidence" value="ECO:0007669"/>
    <property type="project" value="UniProtKB-KW"/>
</dbReference>
<dbReference type="Gene3D" id="3.30.160.60">
    <property type="entry name" value="Classic Zinc Finger"/>
    <property type="match status" value="4"/>
</dbReference>
<comment type="subcellular location">
    <subcellularLocation>
        <location evidence="1">Nucleus</location>
    </subcellularLocation>
</comment>
<evidence type="ECO:0000259" key="10">
    <source>
        <dbReference type="PROSITE" id="PS50157"/>
    </source>
</evidence>
<proteinExistence type="inferred from homology"/>
<organism evidence="11">
    <name type="scientific">Cacopsylla melanoneura</name>
    <dbReference type="NCBI Taxonomy" id="428564"/>
    <lineage>
        <taxon>Eukaryota</taxon>
        <taxon>Metazoa</taxon>
        <taxon>Ecdysozoa</taxon>
        <taxon>Arthropoda</taxon>
        <taxon>Hexapoda</taxon>
        <taxon>Insecta</taxon>
        <taxon>Pterygota</taxon>
        <taxon>Neoptera</taxon>
        <taxon>Paraneoptera</taxon>
        <taxon>Hemiptera</taxon>
        <taxon>Sternorrhyncha</taxon>
        <taxon>Psylloidea</taxon>
        <taxon>Psyllidae</taxon>
        <taxon>Psyllinae</taxon>
        <taxon>Cacopsylla</taxon>
    </lineage>
</organism>
<dbReference type="Pfam" id="PF23611">
    <property type="entry name" value="zf-C2H2_16"/>
    <property type="match status" value="1"/>
</dbReference>
<evidence type="ECO:0000256" key="2">
    <source>
        <dbReference type="ARBA" id="ARBA00007746"/>
    </source>
</evidence>
<evidence type="ECO:0000256" key="7">
    <source>
        <dbReference type="ARBA" id="ARBA00023125"/>
    </source>
</evidence>
<dbReference type="AlphaFoldDB" id="A0A8D9B2E2"/>
<keyword evidence="4" id="KW-0677">Repeat</keyword>
<dbReference type="InterPro" id="IPR036236">
    <property type="entry name" value="Znf_C2H2_sf"/>
</dbReference>
<dbReference type="PROSITE" id="PS00028">
    <property type="entry name" value="ZINC_FINGER_C2H2_1"/>
    <property type="match status" value="1"/>
</dbReference>
<feature type="domain" description="C2H2-type" evidence="10">
    <location>
        <begin position="146"/>
        <end position="169"/>
    </location>
</feature>
<dbReference type="FunFam" id="3.30.160.60:FF:002169">
    <property type="entry name" value="Zgc:174573"/>
    <property type="match status" value="1"/>
</dbReference>
<dbReference type="EMBL" id="HBUF01592906">
    <property type="protein sequence ID" value="CAG6773916.1"/>
    <property type="molecule type" value="Transcribed_RNA"/>
</dbReference>
<evidence type="ECO:0000313" key="11">
    <source>
        <dbReference type="EMBL" id="CAG6773916.1"/>
    </source>
</evidence>
<keyword evidence="3" id="KW-0479">Metal-binding</keyword>
<dbReference type="SUPFAM" id="SSF57667">
    <property type="entry name" value="beta-beta-alpha zinc fingers"/>
    <property type="match status" value="2"/>
</dbReference>
<evidence type="ECO:0000256" key="8">
    <source>
        <dbReference type="ARBA" id="ARBA00023242"/>
    </source>
</evidence>
<dbReference type="Pfam" id="PF00096">
    <property type="entry name" value="zf-C2H2"/>
    <property type="match status" value="1"/>
</dbReference>
<feature type="domain" description="C2H2-type" evidence="10">
    <location>
        <begin position="90"/>
        <end position="117"/>
    </location>
</feature>
<dbReference type="FunFam" id="3.30.160.60:FF:000614">
    <property type="entry name" value="Zinc finger protein 142"/>
    <property type="match status" value="1"/>
</dbReference>
<keyword evidence="8" id="KW-0539">Nucleus</keyword>
<dbReference type="GO" id="GO:0008270">
    <property type="term" value="F:zinc ion binding"/>
    <property type="evidence" value="ECO:0007669"/>
    <property type="project" value="UniProtKB-KW"/>
</dbReference>
<evidence type="ECO:0000256" key="4">
    <source>
        <dbReference type="ARBA" id="ARBA00022737"/>
    </source>
</evidence>
<evidence type="ECO:0000256" key="1">
    <source>
        <dbReference type="ARBA" id="ARBA00004123"/>
    </source>
</evidence>
<evidence type="ECO:0000256" key="5">
    <source>
        <dbReference type="ARBA" id="ARBA00022771"/>
    </source>
</evidence>